<proteinExistence type="predicted"/>
<protein>
    <submittedName>
        <fullName evidence="1">Uncharacterized protein</fullName>
    </submittedName>
</protein>
<dbReference type="InParanoid" id="A0A0C3PQQ4"/>
<dbReference type="EMBL" id="KN831950">
    <property type="protein sequence ID" value="KIO11326.1"/>
    <property type="molecule type" value="Genomic_DNA"/>
</dbReference>
<dbReference type="HOGENOM" id="CLU_1627763_0_0_1"/>
<reference evidence="1 2" key="1">
    <citation type="submission" date="2014-04" db="EMBL/GenBank/DDBJ databases">
        <authorList>
            <consortium name="DOE Joint Genome Institute"/>
            <person name="Kuo A."/>
            <person name="Kohler A."/>
            <person name="Costa M.D."/>
            <person name="Nagy L.G."/>
            <person name="Floudas D."/>
            <person name="Copeland A."/>
            <person name="Barry K.W."/>
            <person name="Cichocki N."/>
            <person name="Veneault-Fourrey C."/>
            <person name="LaButti K."/>
            <person name="Lindquist E.A."/>
            <person name="Lipzen A."/>
            <person name="Lundell T."/>
            <person name="Morin E."/>
            <person name="Murat C."/>
            <person name="Sun H."/>
            <person name="Tunlid A."/>
            <person name="Henrissat B."/>
            <person name="Grigoriev I.V."/>
            <person name="Hibbett D.S."/>
            <person name="Martin F."/>
            <person name="Nordberg H.P."/>
            <person name="Cantor M.N."/>
            <person name="Hua S.X."/>
        </authorList>
    </citation>
    <scope>NUCLEOTIDE SEQUENCE [LARGE SCALE GENOMIC DNA]</scope>
    <source>
        <strain evidence="1 2">Marx 270</strain>
    </source>
</reference>
<reference evidence="2" key="2">
    <citation type="submission" date="2015-01" db="EMBL/GenBank/DDBJ databases">
        <title>Evolutionary Origins and Diversification of the Mycorrhizal Mutualists.</title>
        <authorList>
            <consortium name="DOE Joint Genome Institute"/>
            <consortium name="Mycorrhizal Genomics Consortium"/>
            <person name="Kohler A."/>
            <person name="Kuo A."/>
            <person name="Nagy L.G."/>
            <person name="Floudas D."/>
            <person name="Copeland A."/>
            <person name="Barry K.W."/>
            <person name="Cichocki N."/>
            <person name="Veneault-Fourrey C."/>
            <person name="LaButti K."/>
            <person name="Lindquist E.A."/>
            <person name="Lipzen A."/>
            <person name="Lundell T."/>
            <person name="Morin E."/>
            <person name="Murat C."/>
            <person name="Riley R."/>
            <person name="Ohm R."/>
            <person name="Sun H."/>
            <person name="Tunlid A."/>
            <person name="Henrissat B."/>
            <person name="Grigoriev I.V."/>
            <person name="Hibbett D.S."/>
            <person name="Martin F."/>
        </authorList>
    </citation>
    <scope>NUCLEOTIDE SEQUENCE [LARGE SCALE GENOMIC DNA]</scope>
    <source>
        <strain evidence="2">Marx 270</strain>
    </source>
</reference>
<dbReference type="Proteomes" id="UP000054217">
    <property type="component" value="Unassembled WGS sequence"/>
</dbReference>
<organism evidence="1 2">
    <name type="scientific">Pisolithus tinctorius Marx 270</name>
    <dbReference type="NCBI Taxonomy" id="870435"/>
    <lineage>
        <taxon>Eukaryota</taxon>
        <taxon>Fungi</taxon>
        <taxon>Dikarya</taxon>
        <taxon>Basidiomycota</taxon>
        <taxon>Agaricomycotina</taxon>
        <taxon>Agaricomycetes</taxon>
        <taxon>Agaricomycetidae</taxon>
        <taxon>Boletales</taxon>
        <taxon>Sclerodermatineae</taxon>
        <taxon>Pisolithaceae</taxon>
        <taxon>Pisolithus</taxon>
    </lineage>
</organism>
<gene>
    <name evidence="1" type="ORF">M404DRAFT_841235</name>
</gene>
<evidence type="ECO:0000313" key="1">
    <source>
        <dbReference type="EMBL" id="KIO11326.1"/>
    </source>
</evidence>
<accession>A0A0C3PQQ4</accession>
<name>A0A0C3PQQ4_PISTI</name>
<evidence type="ECO:0000313" key="2">
    <source>
        <dbReference type="Proteomes" id="UP000054217"/>
    </source>
</evidence>
<keyword evidence="2" id="KW-1185">Reference proteome</keyword>
<sequence length="163" mass="18031">MMDSEAKHVGCVFLEIDVLGINSSKHHVSSQVKLQILRCQQVPTSTARDRSNSGLDANYTISAARENNGSVCPRIRRTCGEVDDHSTGGRARGVSVRRGSALRLKKPFQQLCLSHASKITIPRTSKPNIHKMGKTRPWRAVRRALRHRNGPTRRNGGSAVDNQ</sequence>
<dbReference type="AlphaFoldDB" id="A0A0C3PQQ4"/>